<dbReference type="AlphaFoldDB" id="A0A395UU19"/>
<comment type="caution">
    <text evidence="4">The sequence shown here is derived from an EMBL/GenBank/DDBJ whole genome shotgun (WGS) entry which is preliminary data.</text>
</comment>
<evidence type="ECO:0000313" key="5">
    <source>
        <dbReference type="Proteomes" id="UP000266066"/>
    </source>
</evidence>
<dbReference type="PANTHER" id="PTHR43278:SF2">
    <property type="entry name" value="IRON-SULFUR FLAVOPROTEIN"/>
    <property type="match status" value="1"/>
</dbReference>
<accession>A0A395UU19</accession>
<dbReference type="RefSeq" id="WP_118392665.1">
    <property type="nucleotide sequence ID" value="NZ_QRUJ01000033.1"/>
</dbReference>
<dbReference type="SUPFAM" id="SSF52218">
    <property type="entry name" value="Flavoproteins"/>
    <property type="match status" value="1"/>
</dbReference>
<evidence type="ECO:0000313" key="4">
    <source>
        <dbReference type="EMBL" id="RGR51885.1"/>
    </source>
</evidence>
<evidence type="ECO:0000256" key="2">
    <source>
        <dbReference type="ARBA" id="ARBA00022643"/>
    </source>
</evidence>
<dbReference type="InterPro" id="IPR051796">
    <property type="entry name" value="ISF_SsuE-like"/>
</dbReference>
<protein>
    <submittedName>
        <fullName evidence="4">Flavodoxin family protein</fullName>
    </submittedName>
</protein>
<dbReference type="GO" id="GO:0016491">
    <property type="term" value="F:oxidoreductase activity"/>
    <property type="evidence" value="ECO:0007669"/>
    <property type="project" value="InterPro"/>
</dbReference>
<dbReference type="Proteomes" id="UP000266066">
    <property type="component" value="Unassembled WGS sequence"/>
</dbReference>
<reference evidence="4 5" key="1">
    <citation type="submission" date="2018-08" db="EMBL/GenBank/DDBJ databases">
        <title>A genome reference for cultivated species of the human gut microbiota.</title>
        <authorList>
            <person name="Zou Y."/>
            <person name="Xue W."/>
            <person name="Luo G."/>
        </authorList>
    </citation>
    <scope>NUCLEOTIDE SEQUENCE [LARGE SCALE GENOMIC DNA]</scope>
    <source>
        <strain evidence="4 5">AF25-15</strain>
    </source>
</reference>
<dbReference type="Gene3D" id="3.40.50.360">
    <property type="match status" value="1"/>
</dbReference>
<sequence>MNKKVLIIKGSPRAEGNTATMADIFAKGAIENYNIVTEIVLKDKTIIDCCGCAICQQNGGKCVQDDDMNEIYNEMYKADVIVLACPVYFYTWPSLMKRMIDRTFAIEDYMGKKVFYLLSAAATRKETNVQTMIKSFRQYISCFGENGSEEGGIVFAYDTRKTEDVKTMYDILNKVYEMGKSV</sequence>
<name>A0A395UU19_9FIRM</name>
<evidence type="ECO:0000259" key="3">
    <source>
        <dbReference type="Pfam" id="PF03358"/>
    </source>
</evidence>
<evidence type="ECO:0000256" key="1">
    <source>
        <dbReference type="ARBA" id="ARBA00022630"/>
    </source>
</evidence>
<dbReference type="PANTHER" id="PTHR43278">
    <property type="entry name" value="NAD(P)H-DEPENDENT FMN-CONTAINING OXIDOREDUCTASE YWQN-RELATED"/>
    <property type="match status" value="1"/>
</dbReference>
<proteinExistence type="predicted"/>
<organism evidence="4 5">
    <name type="scientific">Agathobacter rectalis</name>
    <dbReference type="NCBI Taxonomy" id="39491"/>
    <lineage>
        <taxon>Bacteria</taxon>
        <taxon>Bacillati</taxon>
        <taxon>Bacillota</taxon>
        <taxon>Clostridia</taxon>
        <taxon>Lachnospirales</taxon>
        <taxon>Lachnospiraceae</taxon>
        <taxon>Agathobacter</taxon>
    </lineage>
</organism>
<keyword evidence="1" id="KW-0285">Flavoprotein</keyword>
<dbReference type="InterPro" id="IPR005025">
    <property type="entry name" value="FMN_Rdtase-like_dom"/>
</dbReference>
<feature type="domain" description="NADPH-dependent FMN reductase-like" evidence="3">
    <location>
        <begin position="4"/>
        <end position="127"/>
    </location>
</feature>
<dbReference type="Pfam" id="PF03358">
    <property type="entry name" value="FMN_red"/>
    <property type="match status" value="1"/>
</dbReference>
<gene>
    <name evidence="4" type="ORF">DWY38_15875</name>
</gene>
<dbReference type="EMBL" id="QRUJ01000033">
    <property type="protein sequence ID" value="RGR51885.1"/>
    <property type="molecule type" value="Genomic_DNA"/>
</dbReference>
<dbReference type="InterPro" id="IPR029039">
    <property type="entry name" value="Flavoprotein-like_sf"/>
</dbReference>
<keyword evidence="2" id="KW-0288">FMN</keyword>